<name>C9Z6X8_STRSW</name>
<reference evidence="3 4" key="1">
    <citation type="journal article" date="2010" name="Mol. Plant Microbe Interact.">
        <title>Streptomyces scabies 87-22 contains a coronafacic acid-like biosynthetic cluster that contributes to plant-microbe interactions.</title>
        <authorList>
            <person name="Bignell D.R."/>
            <person name="Seipke R.F."/>
            <person name="Huguet-Tapia J.C."/>
            <person name="Chambers A.H."/>
            <person name="Parry R.J."/>
            <person name="Loria R."/>
        </authorList>
    </citation>
    <scope>NUCLEOTIDE SEQUENCE [LARGE SCALE GENOMIC DNA]</scope>
    <source>
        <strain evidence="3 4">87.22</strain>
    </source>
</reference>
<dbReference type="InterPro" id="IPR019920">
    <property type="entry name" value="F420-binding_dom_put"/>
</dbReference>
<dbReference type="GO" id="GO:0016627">
    <property type="term" value="F:oxidoreductase activity, acting on the CH-CH group of donors"/>
    <property type="evidence" value="ECO:0007669"/>
    <property type="project" value="TreeGrafter"/>
</dbReference>
<evidence type="ECO:0000256" key="1">
    <source>
        <dbReference type="ARBA" id="ARBA00023002"/>
    </source>
</evidence>
<dbReference type="SUPFAM" id="SSF50475">
    <property type="entry name" value="FMN-binding split barrel"/>
    <property type="match status" value="1"/>
</dbReference>
<dbReference type="Proteomes" id="UP000001444">
    <property type="component" value="Chromosome"/>
</dbReference>
<dbReference type="AlphaFoldDB" id="C9Z6X8"/>
<dbReference type="PANTHER" id="PTHR35176">
    <property type="entry name" value="HEME OXYGENASE HI_0854-RELATED"/>
    <property type="match status" value="1"/>
</dbReference>
<dbReference type="STRING" id="680198.SCAB_28182"/>
<dbReference type="GO" id="GO:0070967">
    <property type="term" value="F:coenzyme F420 binding"/>
    <property type="evidence" value="ECO:0007669"/>
    <property type="project" value="TreeGrafter"/>
</dbReference>
<feature type="domain" description="Pyridoxamine 5'-phosphate oxidase N-terminal" evidence="2">
    <location>
        <begin position="5"/>
        <end position="111"/>
    </location>
</feature>
<evidence type="ECO:0000259" key="2">
    <source>
        <dbReference type="Pfam" id="PF01243"/>
    </source>
</evidence>
<proteinExistence type="predicted"/>
<organism evidence="3 4">
    <name type="scientific">Streptomyces scabiei (strain 87.22)</name>
    <dbReference type="NCBI Taxonomy" id="680198"/>
    <lineage>
        <taxon>Bacteria</taxon>
        <taxon>Bacillati</taxon>
        <taxon>Actinomycetota</taxon>
        <taxon>Actinomycetes</taxon>
        <taxon>Kitasatosporales</taxon>
        <taxon>Streptomycetaceae</taxon>
        <taxon>Streptomyces</taxon>
    </lineage>
</organism>
<keyword evidence="4" id="KW-1185">Reference proteome</keyword>
<dbReference type="InterPro" id="IPR011576">
    <property type="entry name" value="Pyridox_Oxase_N"/>
</dbReference>
<dbReference type="KEGG" id="scb:SCAB_28182"/>
<sequence>MTPLDGHIRERLLAPNFWHLATVGPDGAPQVSPMWVDIEAVGDTEYVMVNTSVGRVKEENLRRNPQVSLSHHDTGNPYDRAEIRGRVARFVEGDDALRAMDRLTRKYIGEERYPWLLPGERRLMILIEPVRVRRVVGVEPFRAGVLEYQFRWAMLPGRGLGPGQRVAQPDTLARARAWVASAGALARV</sequence>
<dbReference type="InterPro" id="IPR012349">
    <property type="entry name" value="Split_barrel_FMN-bd"/>
</dbReference>
<dbReference type="EMBL" id="FN554889">
    <property type="protein sequence ID" value="CBG69918.1"/>
    <property type="molecule type" value="Genomic_DNA"/>
</dbReference>
<dbReference type="NCBIfam" id="TIGR03618">
    <property type="entry name" value="Rv1155_F420"/>
    <property type="match status" value="1"/>
</dbReference>
<dbReference type="Gene3D" id="2.30.110.10">
    <property type="entry name" value="Electron Transport, Fmn-binding Protein, Chain A"/>
    <property type="match status" value="1"/>
</dbReference>
<keyword evidence="1" id="KW-0560">Oxidoreductase</keyword>
<dbReference type="InterPro" id="IPR052019">
    <property type="entry name" value="F420H2_bilvrd_red/Heme_oxyg"/>
</dbReference>
<dbReference type="Pfam" id="PF01243">
    <property type="entry name" value="PNPOx_N"/>
    <property type="match status" value="1"/>
</dbReference>
<accession>C9Z6X8</accession>
<evidence type="ECO:0000313" key="3">
    <source>
        <dbReference type="EMBL" id="CBG69918.1"/>
    </source>
</evidence>
<gene>
    <name evidence="3" type="ordered locus">SCAB_28182</name>
</gene>
<dbReference type="GO" id="GO:0005829">
    <property type="term" value="C:cytosol"/>
    <property type="evidence" value="ECO:0007669"/>
    <property type="project" value="TreeGrafter"/>
</dbReference>
<protein>
    <recommendedName>
        <fullName evidence="2">Pyridoxamine 5'-phosphate oxidase N-terminal domain-containing protein</fullName>
    </recommendedName>
</protein>
<dbReference type="eggNOG" id="COG3467">
    <property type="taxonomic scope" value="Bacteria"/>
</dbReference>
<dbReference type="PANTHER" id="PTHR35176:SF6">
    <property type="entry name" value="HEME OXYGENASE HI_0854-RELATED"/>
    <property type="match status" value="1"/>
</dbReference>
<evidence type="ECO:0000313" key="4">
    <source>
        <dbReference type="Proteomes" id="UP000001444"/>
    </source>
</evidence>
<dbReference type="HOGENOM" id="CLU_123922_3_2_11"/>